<evidence type="ECO:0000259" key="12">
    <source>
        <dbReference type="PROSITE" id="PS50835"/>
    </source>
</evidence>
<reference evidence="13" key="3">
    <citation type="submission" date="2025-09" db="UniProtKB">
        <authorList>
            <consortium name="Ensembl"/>
        </authorList>
    </citation>
    <scope>IDENTIFICATION</scope>
    <source>
        <strain evidence="13">Hd-rR</strain>
    </source>
</reference>
<dbReference type="InterPro" id="IPR007110">
    <property type="entry name" value="Ig-like_dom"/>
</dbReference>
<comment type="subcellular location">
    <subcellularLocation>
        <location evidence="1">Membrane</location>
        <topology evidence="1">Single-pass type I membrane protein</topology>
    </subcellularLocation>
</comment>
<reference evidence="13 14" key="1">
    <citation type="journal article" date="2007" name="Nature">
        <title>The medaka draft genome and insights into vertebrate genome evolution.</title>
        <authorList>
            <person name="Kasahara M."/>
            <person name="Naruse K."/>
            <person name="Sasaki S."/>
            <person name="Nakatani Y."/>
            <person name="Qu W."/>
            <person name="Ahsan B."/>
            <person name="Yamada T."/>
            <person name="Nagayasu Y."/>
            <person name="Doi K."/>
            <person name="Kasai Y."/>
            <person name="Jindo T."/>
            <person name="Kobayashi D."/>
            <person name="Shimada A."/>
            <person name="Toyoda A."/>
            <person name="Kuroki Y."/>
            <person name="Fujiyama A."/>
            <person name="Sasaki T."/>
            <person name="Shimizu A."/>
            <person name="Asakawa S."/>
            <person name="Shimizu N."/>
            <person name="Hashimoto S."/>
            <person name="Yang J."/>
            <person name="Lee Y."/>
            <person name="Matsushima K."/>
            <person name="Sugano S."/>
            <person name="Sakaizumi M."/>
            <person name="Narita T."/>
            <person name="Ohishi K."/>
            <person name="Haga S."/>
            <person name="Ohta F."/>
            <person name="Nomoto H."/>
            <person name="Nogata K."/>
            <person name="Morishita T."/>
            <person name="Endo T."/>
            <person name="Shin-I T."/>
            <person name="Takeda H."/>
            <person name="Morishita S."/>
            <person name="Kohara Y."/>
        </authorList>
    </citation>
    <scope>NUCLEOTIDE SEQUENCE [LARGE SCALE GENOMIC DNA]</scope>
    <source>
        <strain evidence="13 14">Hd-rR</strain>
    </source>
</reference>
<dbReference type="InterPro" id="IPR013783">
    <property type="entry name" value="Ig-like_fold"/>
</dbReference>
<evidence type="ECO:0000256" key="10">
    <source>
        <dbReference type="SAM" id="Phobius"/>
    </source>
</evidence>
<keyword evidence="5 10" id="KW-0472">Membrane</keyword>
<dbReference type="InterPro" id="IPR036179">
    <property type="entry name" value="Ig-like_dom_sf"/>
</dbReference>
<dbReference type="InterPro" id="IPR013106">
    <property type="entry name" value="Ig_V-set"/>
</dbReference>
<keyword evidence="2 10" id="KW-0812">Transmembrane</keyword>
<feature type="region of interest" description="Disordered" evidence="9">
    <location>
        <begin position="151"/>
        <end position="192"/>
    </location>
</feature>
<proteinExistence type="predicted"/>
<dbReference type="Bgee" id="ENSORLG00000025031">
    <property type="expression patterns" value="Expressed in pharyngeal gill and 15 other cell types or tissues"/>
</dbReference>
<sequence length="192" mass="21089">NTAGSPTMWFLCSVLLFLLFGSAGSMTPGKILLNLFSCFTREDSEILFVFRDGRPSPAAQHESFRNRVFLNDSQMKDGDLSVVLKNLTMNDTGTYKCRFIHENPLKLISTVHLSVVPSGEQRESLCSWIIGIVLSVLAAAVVLVVGLWNSKKKKGPNQSSRGSNNQQDIELGRLNSDSDAERNNKHISASSG</sequence>
<keyword evidence="7" id="KW-0325">Glycoprotein</keyword>
<evidence type="ECO:0000256" key="2">
    <source>
        <dbReference type="ARBA" id="ARBA00022692"/>
    </source>
</evidence>
<dbReference type="GO" id="GO:0005102">
    <property type="term" value="F:signaling receptor binding"/>
    <property type="evidence" value="ECO:0000318"/>
    <property type="project" value="GO_Central"/>
</dbReference>
<feature type="compositionally biased region" description="Polar residues" evidence="9">
    <location>
        <begin position="156"/>
        <end position="168"/>
    </location>
</feature>
<evidence type="ECO:0000256" key="4">
    <source>
        <dbReference type="ARBA" id="ARBA00022989"/>
    </source>
</evidence>
<organism evidence="13 14">
    <name type="scientific">Oryzias latipes</name>
    <name type="common">Japanese rice fish</name>
    <name type="synonym">Japanese killifish</name>
    <dbReference type="NCBI Taxonomy" id="8090"/>
    <lineage>
        <taxon>Eukaryota</taxon>
        <taxon>Metazoa</taxon>
        <taxon>Chordata</taxon>
        <taxon>Craniata</taxon>
        <taxon>Vertebrata</taxon>
        <taxon>Euteleostomi</taxon>
        <taxon>Actinopterygii</taxon>
        <taxon>Neopterygii</taxon>
        <taxon>Teleostei</taxon>
        <taxon>Neoteleostei</taxon>
        <taxon>Acanthomorphata</taxon>
        <taxon>Ovalentaria</taxon>
        <taxon>Atherinomorphae</taxon>
        <taxon>Beloniformes</taxon>
        <taxon>Adrianichthyidae</taxon>
        <taxon>Oryziinae</taxon>
        <taxon>Oryzias</taxon>
    </lineage>
</organism>
<dbReference type="AlphaFoldDB" id="A0A3B3IMH0"/>
<dbReference type="GeneTree" id="ENSGT00940000177262"/>
<keyword evidence="3 11" id="KW-0732">Signal</keyword>
<accession>A0A3B3IMH0</accession>
<evidence type="ECO:0000256" key="9">
    <source>
        <dbReference type="SAM" id="MobiDB-lite"/>
    </source>
</evidence>
<evidence type="ECO:0000256" key="6">
    <source>
        <dbReference type="ARBA" id="ARBA00023157"/>
    </source>
</evidence>
<evidence type="ECO:0000256" key="5">
    <source>
        <dbReference type="ARBA" id="ARBA00023136"/>
    </source>
</evidence>
<evidence type="ECO:0000256" key="7">
    <source>
        <dbReference type="ARBA" id="ARBA00023180"/>
    </source>
</evidence>
<dbReference type="Gene3D" id="2.60.40.10">
    <property type="entry name" value="Immunoglobulins"/>
    <property type="match status" value="1"/>
</dbReference>
<evidence type="ECO:0000313" key="13">
    <source>
        <dbReference type="Ensembl" id="ENSORLP00000045151.1"/>
    </source>
</evidence>
<dbReference type="InterPro" id="IPR000920">
    <property type="entry name" value="Myelin_P0-rel"/>
</dbReference>
<dbReference type="PANTHER" id="PTHR13869:SF24">
    <property type="entry name" value="BASEMENT MEMBRANE-SPECIFIC HEPARAN SULFATE PROTEOGLYCAN CORE PROTEIN-LIKE"/>
    <property type="match status" value="1"/>
</dbReference>
<dbReference type="GO" id="GO:0009897">
    <property type="term" value="C:external side of plasma membrane"/>
    <property type="evidence" value="ECO:0000318"/>
    <property type="project" value="GO_Central"/>
</dbReference>
<feature type="chain" id="PRO_5017217540" description="Ig-like domain-containing protein" evidence="11">
    <location>
        <begin position="26"/>
        <end position="192"/>
    </location>
</feature>
<dbReference type="Pfam" id="PF07686">
    <property type="entry name" value="V-set"/>
    <property type="match status" value="1"/>
</dbReference>
<evidence type="ECO:0000256" key="11">
    <source>
        <dbReference type="SAM" id="SignalP"/>
    </source>
</evidence>
<feature type="domain" description="Ig-like" evidence="12">
    <location>
        <begin position="6"/>
        <end position="114"/>
    </location>
</feature>
<dbReference type="SUPFAM" id="SSF48726">
    <property type="entry name" value="Immunoglobulin"/>
    <property type="match status" value="1"/>
</dbReference>
<evidence type="ECO:0000256" key="8">
    <source>
        <dbReference type="ARBA" id="ARBA00023319"/>
    </source>
</evidence>
<reference evidence="13" key="2">
    <citation type="submission" date="2025-08" db="UniProtKB">
        <authorList>
            <consortium name="Ensembl"/>
        </authorList>
    </citation>
    <scope>IDENTIFICATION</scope>
    <source>
        <strain evidence="13">Hd-rR</strain>
    </source>
</reference>
<dbReference type="GO" id="GO:0050852">
    <property type="term" value="P:T cell receptor signaling pathway"/>
    <property type="evidence" value="ECO:0000318"/>
    <property type="project" value="GO_Central"/>
</dbReference>
<feature type="signal peptide" evidence="11">
    <location>
        <begin position="1"/>
        <end position="25"/>
    </location>
</feature>
<dbReference type="InParanoid" id="A0A3B3IMH0"/>
<keyword evidence="4 10" id="KW-1133">Transmembrane helix</keyword>
<dbReference type="GO" id="GO:0001817">
    <property type="term" value="P:regulation of cytokine production"/>
    <property type="evidence" value="ECO:0000318"/>
    <property type="project" value="GO_Central"/>
</dbReference>
<protein>
    <recommendedName>
        <fullName evidence="12">Ig-like domain-containing protein</fullName>
    </recommendedName>
</protein>
<evidence type="ECO:0000256" key="1">
    <source>
        <dbReference type="ARBA" id="ARBA00004479"/>
    </source>
</evidence>
<feature type="transmembrane region" description="Helical" evidence="10">
    <location>
        <begin position="128"/>
        <end position="148"/>
    </location>
</feature>
<keyword evidence="8" id="KW-0393">Immunoglobulin domain</keyword>
<evidence type="ECO:0000313" key="14">
    <source>
        <dbReference type="Proteomes" id="UP000001038"/>
    </source>
</evidence>
<dbReference type="PANTHER" id="PTHR13869">
    <property type="entry name" value="MYELIN P0 RELATED"/>
    <property type="match status" value="1"/>
</dbReference>
<evidence type="ECO:0000256" key="3">
    <source>
        <dbReference type="ARBA" id="ARBA00022729"/>
    </source>
</evidence>
<dbReference type="PROSITE" id="PS50835">
    <property type="entry name" value="IG_LIKE"/>
    <property type="match status" value="1"/>
</dbReference>
<dbReference type="Ensembl" id="ENSORLT00000033473.1">
    <property type="protein sequence ID" value="ENSORLP00000045151.1"/>
    <property type="gene ID" value="ENSORLG00000025031.1"/>
</dbReference>
<keyword evidence="6" id="KW-1015">Disulfide bond</keyword>
<dbReference type="Proteomes" id="UP000001038">
    <property type="component" value="Chromosome 18"/>
</dbReference>
<keyword evidence="14" id="KW-1185">Reference proteome</keyword>
<name>A0A3B3IMH0_ORYLA</name>